<evidence type="ECO:0000256" key="2">
    <source>
        <dbReference type="ARBA" id="ARBA00007886"/>
    </source>
</evidence>
<evidence type="ECO:0000313" key="12">
    <source>
        <dbReference type="Proteomes" id="UP000078534"/>
    </source>
</evidence>
<dbReference type="InterPro" id="IPR008844">
    <property type="entry name" value="Spore_GerAC-like"/>
</dbReference>
<comment type="subcellular location">
    <subcellularLocation>
        <location evidence="1">Membrane</location>
        <topology evidence="1">Lipid-anchor</topology>
    </subcellularLocation>
</comment>
<reference evidence="12" key="1">
    <citation type="submission" date="2016-04" db="EMBL/GenBank/DDBJ databases">
        <authorList>
            <person name="Lyu Z."/>
            <person name="Lyu W."/>
        </authorList>
    </citation>
    <scope>NUCLEOTIDE SEQUENCE [LARGE SCALE GENOMIC DNA]</scope>
    <source>
        <strain evidence="12">C44</strain>
    </source>
</reference>
<dbReference type="EMBL" id="LWSG01000006">
    <property type="protein sequence ID" value="OAS87932.1"/>
    <property type="molecule type" value="Genomic_DNA"/>
</dbReference>
<feature type="domain" description="Spore germination protein N-terminal" evidence="10">
    <location>
        <begin position="20"/>
        <end position="196"/>
    </location>
</feature>
<evidence type="ECO:0000256" key="3">
    <source>
        <dbReference type="ARBA" id="ARBA00022544"/>
    </source>
</evidence>
<dbReference type="STRING" id="152268.A6K24_17915"/>
<evidence type="ECO:0000259" key="10">
    <source>
        <dbReference type="Pfam" id="PF25198"/>
    </source>
</evidence>
<evidence type="ECO:0000256" key="7">
    <source>
        <dbReference type="ARBA" id="ARBA00023288"/>
    </source>
</evidence>
<gene>
    <name evidence="11" type="ORF">A6K24_17915</name>
</gene>
<evidence type="ECO:0000256" key="6">
    <source>
        <dbReference type="ARBA" id="ARBA00023139"/>
    </source>
</evidence>
<dbReference type="AlphaFoldDB" id="A0A179T629"/>
<evidence type="ECO:0000256" key="5">
    <source>
        <dbReference type="ARBA" id="ARBA00023136"/>
    </source>
</evidence>
<dbReference type="Pfam" id="PF25198">
    <property type="entry name" value="Spore_GerAC_N"/>
    <property type="match status" value="1"/>
</dbReference>
<dbReference type="GO" id="GO:0016020">
    <property type="term" value="C:membrane"/>
    <property type="evidence" value="ECO:0007669"/>
    <property type="project" value="UniProtKB-SubCell"/>
</dbReference>
<dbReference type="PANTHER" id="PTHR35789">
    <property type="entry name" value="SPORE GERMINATION PROTEIN B3"/>
    <property type="match status" value="1"/>
</dbReference>
<evidence type="ECO:0000256" key="4">
    <source>
        <dbReference type="ARBA" id="ARBA00022729"/>
    </source>
</evidence>
<keyword evidence="4 8" id="KW-0732">Signal</keyword>
<accession>A0A179T629</accession>
<evidence type="ECO:0000256" key="1">
    <source>
        <dbReference type="ARBA" id="ARBA00004635"/>
    </source>
</evidence>
<evidence type="ECO:0008006" key="13">
    <source>
        <dbReference type="Google" id="ProtNLM"/>
    </source>
</evidence>
<dbReference type="InterPro" id="IPR038501">
    <property type="entry name" value="Spore_GerAC_C_sf"/>
</dbReference>
<dbReference type="PANTHER" id="PTHR35789:SF1">
    <property type="entry name" value="SPORE GERMINATION PROTEIN B3"/>
    <property type="match status" value="1"/>
</dbReference>
<dbReference type="InterPro" id="IPR057336">
    <property type="entry name" value="GerAC_N"/>
</dbReference>
<name>A0A179T629_9BACI</name>
<protein>
    <recommendedName>
        <fullName evidence="13">Ger(X)C family spore germination protein</fullName>
    </recommendedName>
</protein>
<evidence type="ECO:0000256" key="8">
    <source>
        <dbReference type="SAM" id="SignalP"/>
    </source>
</evidence>
<feature type="chain" id="PRO_5039604799" description="Ger(X)C family spore germination protein" evidence="8">
    <location>
        <begin position="22"/>
        <end position="392"/>
    </location>
</feature>
<feature type="domain" description="Spore germination GerAC-like C-terminal" evidence="9">
    <location>
        <begin position="221"/>
        <end position="383"/>
    </location>
</feature>
<dbReference type="Proteomes" id="UP000078534">
    <property type="component" value="Unassembled WGS sequence"/>
</dbReference>
<dbReference type="OrthoDB" id="9816067at2"/>
<comment type="similarity">
    <text evidence="2">Belongs to the GerABKC lipoprotein family.</text>
</comment>
<dbReference type="Gene3D" id="6.20.190.10">
    <property type="entry name" value="Nutrient germinant receptor protein C, domain 1"/>
    <property type="match status" value="1"/>
</dbReference>
<organism evidence="11 12">
    <name type="scientific">Metabacillus litoralis</name>
    <dbReference type="NCBI Taxonomy" id="152268"/>
    <lineage>
        <taxon>Bacteria</taxon>
        <taxon>Bacillati</taxon>
        <taxon>Bacillota</taxon>
        <taxon>Bacilli</taxon>
        <taxon>Bacillales</taxon>
        <taxon>Bacillaceae</taxon>
        <taxon>Metabacillus</taxon>
    </lineage>
</organism>
<keyword evidence="7" id="KW-0449">Lipoprotein</keyword>
<dbReference type="PROSITE" id="PS51257">
    <property type="entry name" value="PROKAR_LIPOPROTEIN"/>
    <property type="match status" value="1"/>
</dbReference>
<proteinExistence type="inferred from homology"/>
<keyword evidence="5" id="KW-0472">Membrane</keyword>
<comment type="caution">
    <text evidence="11">The sequence shown here is derived from an EMBL/GenBank/DDBJ whole genome shotgun (WGS) entry which is preliminary data.</text>
</comment>
<dbReference type="NCBIfam" id="TIGR02887">
    <property type="entry name" value="spore_ger_x_C"/>
    <property type="match status" value="1"/>
</dbReference>
<dbReference type="InterPro" id="IPR046953">
    <property type="entry name" value="Spore_GerAC-like_C"/>
</dbReference>
<keyword evidence="6" id="KW-0564">Palmitate</keyword>
<evidence type="ECO:0000259" key="9">
    <source>
        <dbReference type="Pfam" id="PF05504"/>
    </source>
</evidence>
<keyword evidence="3" id="KW-0309">Germination</keyword>
<keyword evidence="12" id="KW-1185">Reference proteome</keyword>
<dbReference type="RefSeq" id="WP_083964501.1">
    <property type="nucleotide sequence ID" value="NZ_LWSG01000006.1"/>
</dbReference>
<dbReference type="Pfam" id="PF05504">
    <property type="entry name" value="Spore_GerAC"/>
    <property type="match status" value="1"/>
</dbReference>
<feature type="signal peptide" evidence="8">
    <location>
        <begin position="1"/>
        <end position="21"/>
    </location>
</feature>
<dbReference type="GO" id="GO:0009847">
    <property type="term" value="P:spore germination"/>
    <property type="evidence" value="ECO:0007669"/>
    <property type="project" value="InterPro"/>
</dbReference>
<evidence type="ECO:0000313" key="11">
    <source>
        <dbReference type="EMBL" id="OAS87932.1"/>
    </source>
</evidence>
<dbReference type="Gene3D" id="3.30.300.210">
    <property type="entry name" value="Nutrient germinant receptor protein C, domain 3"/>
    <property type="match status" value="1"/>
</dbReference>
<sequence length="392" mass="43865">MKKIYIMMLLCMMLFTGCSNYRELNELGLIIAMGIDRSQDVENGYRVTYQVMNPSQLSTTGPSNGIPVTNYTVESKTIYDAIRMASTVIPRENDVTHLSLLVIGEEVARDGLNLLFDSFERGENARTYMPVFIARGSTAEDILGVIEPIESNPTKSIISTSENNQKMYASAKVKPVYEVISALTSEGTDLLLTGIKLNKDLKSRNQTKNLQDIEPAIIEVSGLAIFNHNKLVNWYDREMARTAHLILSELESTSFPISCDENKHITFMTKGSKSSIKTVLKPSPTLQVNVTLNSEIGETNCNIDISKAKVLKKLENDLEKEIANQIKQTIQIAQDAGSDVFGFGNKLSKEDPEYWKKHKKEWDKIFTNAGVDVHVNTFINNSGMITDPYETK</sequence>